<organism evidence="6 7">
    <name type="scientific">Trifolium subterraneum</name>
    <name type="common">Subterranean clover</name>
    <dbReference type="NCBI Taxonomy" id="3900"/>
    <lineage>
        <taxon>Eukaryota</taxon>
        <taxon>Viridiplantae</taxon>
        <taxon>Streptophyta</taxon>
        <taxon>Embryophyta</taxon>
        <taxon>Tracheophyta</taxon>
        <taxon>Spermatophyta</taxon>
        <taxon>Magnoliopsida</taxon>
        <taxon>eudicotyledons</taxon>
        <taxon>Gunneridae</taxon>
        <taxon>Pentapetalae</taxon>
        <taxon>rosids</taxon>
        <taxon>fabids</taxon>
        <taxon>Fabales</taxon>
        <taxon>Fabaceae</taxon>
        <taxon>Papilionoideae</taxon>
        <taxon>50 kb inversion clade</taxon>
        <taxon>NPAAA clade</taxon>
        <taxon>Hologalegina</taxon>
        <taxon>IRL clade</taxon>
        <taxon>Trifolieae</taxon>
        <taxon>Trifolium</taxon>
    </lineage>
</organism>
<dbReference type="InterPro" id="IPR012677">
    <property type="entry name" value="Nucleotide-bd_a/b_plait_sf"/>
</dbReference>
<feature type="domain" description="RRM" evidence="4">
    <location>
        <begin position="174"/>
        <end position="251"/>
    </location>
</feature>
<dbReference type="GO" id="GO:0003723">
    <property type="term" value="F:RNA binding"/>
    <property type="evidence" value="ECO:0007669"/>
    <property type="project" value="UniProtKB-UniRule"/>
</dbReference>
<dbReference type="SUPFAM" id="SSF56672">
    <property type="entry name" value="DNA/RNA polymerases"/>
    <property type="match status" value="1"/>
</dbReference>
<protein>
    <recommendedName>
        <fullName evidence="8">Reverse transcriptase domain-containing protein</fullName>
    </recommendedName>
</protein>
<keyword evidence="1" id="KW-0694">RNA-binding</keyword>
<keyword evidence="3" id="KW-0472">Membrane</keyword>
<dbReference type="InterPro" id="IPR026960">
    <property type="entry name" value="RVT-Znf"/>
</dbReference>
<accession>A0A2Z6M3S4</accession>
<feature type="domain" description="Reverse transcriptase" evidence="5">
    <location>
        <begin position="1246"/>
        <end position="1525"/>
    </location>
</feature>
<keyword evidence="7" id="KW-1185">Reference proteome</keyword>
<name>A0A2Z6M3S4_TRISU</name>
<dbReference type="Pfam" id="PF00078">
    <property type="entry name" value="RVT_1"/>
    <property type="match status" value="1"/>
</dbReference>
<dbReference type="InterPro" id="IPR052343">
    <property type="entry name" value="Retrotransposon-Effector_Assoc"/>
</dbReference>
<evidence type="ECO:0008006" key="8">
    <source>
        <dbReference type="Google" id="ProtNLM"/>
    </source>
</evidence>
<feature type="region of interest" description="Disordered" evidence="2">
    <location>
        <begin position="639"/>
        <end position="661"/>
    </location>
</feature>
<dbReference type="SUPFAM" id="SSF56219">
    <property type="entry name" value="DNase I-like"/>
    <property type="match status" value="1"/>
</dbReference>
<dbReference type="Pfam" id="PF03372">
    <property type="entry name" value="Exo_endo_phos"/>
    <property type="match status" value="1"/>
</dbReference>
<evidence type="ECO:0000313" key="7">
    <source>
        <dbReference type="Proteomes" id="UP000242715"/>
    </source>
</evidence>
<evidence type="ECO:0000259" key="5">
    <source>
        <dbReference type="PROSITE" id="PS50878"/>
    </source>
</evidence>
<evidence type="ECO:0000313" key="6">
    <source>
        <dbReference type="EMBL" id="GAU14725.1"/>
    </source>
</evidence>
<feature type="region of interest" description="Disordered" evidence="2">
    <location>
        <begin position="518"/>
        <end position="615"/>
    </location>
</feature>
<feature type="region of interest" description="Disordered" evidence="2">
    <location>
        <begin position="700"/>
        <end position="724"/>
    </location>
</feature>
<evidence type="ECO:0000256" key="1">
    <source>
        <dbReference type="PROSITE-ProRule" id="PRU00176"/>
    </source>
</evidence>
<dbReference type="PANTHER" id="PTHR46890:SF48">
    <property type="entry name" value="RNA-DIRECTED DNA POLYMERASE"/>
    <property type="match status" value="1"/>
</dbReference>
<dbReference type="PANTHER" id="PTHR46890">
    <property type="entry name" value="NON-LTR RETROLELEMENT REVERSE TRANSCRIPTASE-LIKE PROTEIN-RELATED"/>
    <property type="match status" value="1"/>
</dbReference>
<reference evidence="7" key="1">
    <citation type="journal article" date="2017" name="Front. Plant Sci.">
        <title>Climate Clever Clovers: New Paradigm to Reduce the Environmental Footprint of Ruminants by Breeding Low Methanogenic Forages Utilizing Haplotype Variation.</title>
        <authorList>
            <person name="Kaur P."/>
            <person name="Appels R."/>
            <person name="Bayer P.E."/>
            <person name="Keeble-Gagnere G."/>
            <person name="Wang J."/>
            <person name="Hirakawa H."/>
            <person name="Shirasawa K."/>
            <person name="Vercoe P."/>
            <person name="Stefanova K."/>
            <person name="Durmic Z."/>
            <person name="Nichols P."/>
            <person name="Revell C."/>
            <person name="Isobe S.N."/>
            <person name="Edwards D."/>
            <person name="Erskine W."/>
        </authorList>
    </citation>
    <scope>NUCLEOTIDE SEQUENCE [LARGE SCALE GENOMIC DNA]</scope>
    <source>
        <strain evidence="7">cv. Daliak</strain>
    </source>
</reference>
<dbReference type="InterPro" id="IPR000477">
    <property type="entry name" value="RT_dom"/>
</dbReference>
<feature type="compositionally biased region" description="Basic residues" evidence="2">
    <location>
        <begin position="648"/>
        <end position="661"/>
    </location>
</feature>
<evidence type="ECO:0000259" key="4">
    <source>
        <dbReference type="PROSITE" id="PS50102"/>
    </source>
</evidence>
<dbReference type="InterPro" id="IPR035979">
    <property type="entry name" value="RBD_domain_sf"/>
</dbReference>
<dbReference type="PROSITE" id="PS50102">
    <property type="entry name" value="RRM"/>
    <property type="match status" value="1"/>
</dbReference>
<dbReference type="GO" id="GO:0003824">
    <property type="term" value="F:catalytic activity"/>
    <property type="evidence" value="ECO:0007669"/>
    <property type="project" value="InterPro"/>
</dbReference>
<dbReference type="Pfam" id="PF13966">
    <property type="entry name" value="zf-RVT"/>
    <property type="match status" value="1"/>
</dbReference>
<dbReference type="EMBL" id="DF973146">
    <property type="protein sequence ID" value="GAU14725.1"/>
    <property type="molecule type" value="Genomic_DNA"/>
</dbReference>
<evidence type="ECO:0000256" key="2">
    <source>
        <dbReference type="SAM" id="MobiDB-lite"/>
    </source>
</evidence>
<feature type="compositionally biased region" description="Basic and acidic residues" evidence="2">
    <location>
        <begin position="522"/>
        <end position="548"/>
    </location>
</feature>
<dbReference type="InterPro" id="IPR000504">
    <property type="entry name" value="RRM_dom"/>
</dbReference>
<dbReference type="Gene3D" id="3.30.70.330">
    <property type="match status" value="1"/>
</dbReference>
<gene>
    <name evidence="6" type="ORF">TSUD_203740</name>
</gene>
<proteinExistence type="predicted"/>
<dbReference type="Gene3D" id="3.60.10.10">
    <property type="entry name" value="Endonuclease/exonuclease/phosphatase"/>
    <property type="match status" value="1"/>
</dbReference>
<dbReference type="InterPro" id="IPR005135">
    <property type="entry name" value="Endo/exonuclease/phosphatase"/>
</dbReference>
<evidence type="ECO:0000256" key="3">
    <source>
        <dbReference type="SAM" id="Phobius"/>
    </source>
</evidence>
<keyword evidence="3" id="KW-1133">Transmembrane helix</keyword>
<feature type="compositionally biased region" description="Low complexity" evidence="2">
    <location>
        <begin position="709"/>
        <end position="724"/>
    </location>
</feature>
<sequence length="1843" mass="208683">MLNGEWTEVRNRRRKALREVEEAVDRRRQKQVLDNHQKDAFLHLRQQNRDGQYHGYQSRARKHLQVRKNQSRYNRGRSCDRHQVFTNRYQHAQQGYRSVSRSTTRSGWGRQQLVTRTVDRRRGQEEVEDGGRLHTGQSRDRRTVAKDYAYSGNRIDQSRRDGGDKLGSEFKRYVSFYFTNFPAQLSNFYLRKGFEVCGMLEDVYVAKKRNRFGEPYGFVKFSNVRNITKMTKALNAVWFGHFRVRAKVAKFERNDTGEEGRLQKDTAGSLKGFDDSLKKDGIQKASLPKIVSEKEGPGHPEGVRVGDIVVKLGARQKHDVQNEGKKKVDGHLDTPVISVQEKESMILTRKYCTTSDDVQWAHNGIVATIINGEAIPVVQNRISDAGFNTVEIIPMGADKVFVRSSEGADAMSIVSSAKEFFKLVFLNWTCWDKVVQPYHRGAWVRLFLRADNCTADRDRLDFAREWGYAMGEDTCVFADENASDASHSDCDEGHVEPDVCRNVDTFIDKITVGLEEATMDGVHGKTDVESSDKHDGNRSEAGESEQSKDIVSPVCAQTEDVQLGPQGEAGVWDLRTGDMSPNLETQESFGESRGEVGKQSHRSRANSCPPATSRPAFSGPWSLEWLHDQNHGEAGVIFSARKGEKAGGRQKKVGHLDSKRRKAGGWLRHPVHSLKKVARLPRDDRVEVLKVLNKSALRRRKGVNRSCTESRQANSEESSSSDSVNNDWQNWVAMKGNDQMVIDDVRGFGKSLGVEFKGDNANMFSVLSRVAKSLGGFEKRKEVRKLVGDLNPLILCLQETKLYTCDDFLCATLWGNSPHSFSYRPSVGASGGLLTLWDSFEVEIWSTESRDHVLWCHGRFTKSGEEFYVANVYAPCDDGAKQGLWGSLSARIQFLGRQRVCICGDFNAVKHVDERRSSRGGSRSLDHIPFNRFIDDNYLIDLPLSGRKFTWFKGDGLSMSRLDRFLLSEEWCLAWPNYTQTARLRGLSNHCSLVLSTDEDDWGPRPSRMLKCWRDVSGYQAFVKDKWKELQVDGWGGYVLKEKFKMIKTALKDWHTAHAKNFPSRIDSLKSRLSFLDQKGEEEVLSEAELAELHEVTSDIHSLSRMHASISWQQSRALWLKEGDTNSKYFHSVLAGRRRANAISVLQVNGATLEGVNPIRQAVFSHFESHFKAGSVERPGIDNLQFKRLNQVECSSLITPFSEAEVKAAVWDCDSFKSPGPNGVNFGFIKDFWAEIRGDIMRFISEFHRNDKLTKGINSTFIAMIPKTDSHQRLNDFRPISLVGSLYKILAKVLANRLRLVIGSVISESQTAFVKDRQIFDGILIANEVVDEARKSKKELMLFKVDFEKAYDSVDWGYLKDVMVRMSFTVLWRKWIKECVCTASASVLVNGSPTEEFPLGRGLRQGDPLSPFLFLIAAEGLNVLMEAAVARNLFTGYSIGERDHVSVSHLQFADDTLLIGVKSWANVRALRVVLVLFETMSGLKVNFHKSMLVGVNIPESWLGEAASALCCKVGKIPFLYLGLSIGGDPRRLSFWEPVLARLKNRLSGWKSRFLSFGGRLVLLKSVLQSLPVYALSFFKAPSGKWCWRMLVDREGMWGSWFGEQVSKRVGDGSDTFFWIDPWVEGIPLCERFGRLFDLAENKWLTVAEMSSLGWGVDGEAWQWRRQLWVWEEEMLRECQSLLLNLTLQARSSDRWQWQLDPDEGYTVQGAYQLLTSQVSATMDDADKLIWHSQVPLKVSILAWRLLRDRLPTKVNLVTRGILSSADHFCVSGCGEAESALHLFISCSTFGSLWTRWVPAAAFLYAAYLAGLCLGCVDRKKSSLISRLGKQFPSVVGQDQDLLF</sequence>
<dbReference type="CDD" id="cd01650">
    <property type="entry name" value="RT_nLTR_like"/>
    <property type="match status" value="1"/>
</dbReference>
<dbReference type="SUPFAM" id="SSF54928">
    <property type="entry name" value="RNA-binding domain, RBD"/>
    <property type="match status" value="1"/>
</dbReference>
<dbReference type="PROSITE" id="PS50878">
    <property type="entry name" value="RT_POL"/>
    <property type="match status" value="1"/>
</dbReference>
<dbReference type="CDD" id="cd00590">
    <property type="entry name" value="RRM_SF"/>
    <property type="match status" value="1"/>
</dbReference>
<dbReference type="OrthoDB" id="1938551at2759"/>
<dbReference type="InterPro" id="IPR043502">
    <property type="entry name" value="DNA/RNA_pol_sf"/>
</dbReference>
<dbReference type="Proteomes" id="UP000242715">
    <property type="component" value="Unassembled WGS sequence"/>
</dbReference>
<dbReference type="InterPro" id="IPR036691">
    <property type="entry name" value="Endo/exonu/phosph_ase_sf"/>
</dbReference>
<feature type="transmembrane region" description="Helical" evidence="3">
    <location>
        <begin position="1796"/>
        <end position="1816"/>
    </location>
</feature>
<keyword evidence="3" id="KW-0812">Transmembrane</keyword>
<feature type="region of interest" description="Disordered" evidence="2">
    <location>
        <begin position="119"/>
        <end position="140"/>
    </location>
</feature>